<sequence length="50" mass="5608">MAVGWSRTTECTLDDLNSNLAVPRRPHSEPHCSPSESLLLPFCLCYPLFC</sequence>
<dbReference type="AlphaFoldDB" id="A0A5B7GG72"/>
<evidence type="ECO:0000313" key="2">
    <source>
        <dbReference type="Proteomes" id="UP000324222"/>
    </source>
</evidence>
<evidence type="ECO:0000313" key="1">
    <source>
        <dbReference type="EMBL" id="MPC55554.1"/>
    </source>
</evidence>
<gene>
    <name evidence="1" type="ORF">E2C01_049495</name>
</gene>
<name>A0A5B7GG72_PORTR</name>
<reference evidence="1 2" key="1">
    <citation type="submission" date="2019-05" db="EMBL/GenBank/DDBJ databases">
        <title>Another draft genome of Portunus trituberculatus and its Hox gene families provides insights of decapod evolution.</title>
        <authorList>
            <person name="Jeong J.-H."/>
            <person name="Song I."/>
            <person name="Kim S."/>
            <person name="Choi T."/>
            <person name="Kim D."/>
            <person name="Ryu S."/>
            <person name="Kim W."/>
        </authorList>
    </citation>
    <scope>NUCLEOTIDE SEQUENCE [LARGE SCALE GENOMIC DNA]</scope>
    <source>
        <tissue evidence="1">Muscle</tissue>
    </source>
</reference>
<keyword evidence="2" id="KW-1185">Reference proteome</keyword>
<organism evidence="1 2">
    <name type="scientific">Portunus trituberculatus</name>
    <name type="common">Swimming crab</name>
    <name type="synonym">Neptunus trituberculatus</name>
    <dbReference type="NCBI Taxonomy" id="210409"/>
    <lineage>
        <taxon>Eukaryota</taxon>
        <taxon>Metazoa</taxon>
        <taxon>Ecdysozoa</taxon>
        <taxon>Arthropoda</taxon>
        <taxon>Crustacea</taxon>
        <taxon>Multicrustacea</taxon>
        <taxon>Malacostraca</taxon>
        <taxon>Eumalacostraca</taxon>
        <taxon>Eucarida</taxon>
        <taxon>Decapoda</taxon>
        <taxon>Pleocyemata</taxon>
        <taxon>Brachyura</taxon>
        <taxon>Eubrachyura</taxon>
        <taxon>Portunoidea</taxon>
        <taxon>Portunidae</taxon>
        <taxon>Portuninae</taxon>
        <taxon>Portunus</taxon>
    </lineage>
</organism>
<comment type="caution">
    <text evidence="1">The sequence shown here is derived from an EMBL/GenBank/DDBJ whole genome shotgun (WGS) entry which is preliminary data.</text>
</comment>
<dbReference type="EMBL" id="VSRR010013276">
    <property type="protein sequence ID" value="MPC55554.1"/>
    <property type="molecule type" value="Genomic_DNA"/>
</dbReference>
<proteinExistence type="predicted"/>
<protein>
    <submittedName>
        <fullName evidence="1">Uncharacterized protein</fullName>
    </submittedName>
</protein>
<dbReference type="Proteomes" id="UP000324222">
    <property type="component" value="Unassembled WGS sequence"/>
</dbReference>
<accession>A0A5B7GG72</accession>